<name>A0ABV8F7E3_9ACTN</name>
<organism evidence="2 3">
    <name type="scientific">Streptosporangium jomthongense</name>
    <dbReference type="NCBI Taxonomy" id="1193683"/>
    <lineage>
        <taxon>Bacteria</taxon>
        <taxon>Bacillati</taxon>
        <taxon>Actinomycetota</taxon>
        <taxon>Actinomycetes</taxon>
        <taxon>Streptosporangiales</taxon>
        <taxon>Streptosporangiaceae</taxon>
        <taxon>Streptosporangium</taxon>
    </lineage>
</organism>
<dbReference type="Proteomes" id="UP001595698">
    <property type="component" value="Unassembled WGS sequence"/>
</dbReference>
<keyword evidence="1" id="KW-1133">Transmembrane helix</keyword>
<comment type="caution">
    <text evidence="2">The sequence shown here is derived from an EMBL/GenBank/DDBJ whole genome shotgun (WGS) entry which is preliminary data.</text>
</comment>
<keyword evidence="1" id="KW-0812">Transmembrane</keyword>
<gene>
    <name evidence="2" type="ORF">ACFOYY_27200</name>
</gene>
<sequence>MNVLAVGHEVVAAAPPWGWHVPWWPVFPVFWVLVWAGVATLVVRARRRGLGPWRRPEVQTPQEGTTAAAERILAERYARGELGAEEYFERMSVLRSGAL</sequence>
<protein>
    <submittedName>
        <fullName evidence="2">SHOCT domain-containing protein</fullName>
    </submittedName>
</protein>
<dbReference type="RefSeq" id="WP_352009788.1">
    <property type="nucleotide sequence ID" value="NZ_JBHSBC010000032.1"/>
</dbReference>
<dbReference type="EMBL" id="JBHSBC010000032">
    <property type="protein sequence ID" value="MFC3983846.1"/>
    <property type="molecule type" value="Genomic_DNA"/>
</dbReference>
<keyword evidence="3" id="KW-1185">Reference proteome</keyword>
<proteinExistence type="predicted"/>
<evidence type="ECO:0000256" key="1">
    <source>
        <dbReference type="SAM" id="Phobius"/>
    </source>
</evidence>
<accession>A0ABV8F7E3</accession>
<evidence type="ECO:0000313" key="3">
    <source>
        <dbReference type="Proteomes" id="UP001595698"/>
    </source>
</evidence>
<feature type="transmembrane region" description="Helical" evidence="1">
    <location>
        <begin position="23"/>
        <end position="45"/>
    </location>
</feature>
<evidence type="ECO:0000313" key="2">
    <source>
        <dbReference type="EMBL" id="MFC3983846.1"/>
    </source>
</evidence>
<reference evidence="3" key="1">
    <citation type="journal article" date="2019" name="Int. J. Syst. Evol. Microbiol.">
        <title>The Global Catalogue of Microorganisms (GCM) 10K type strain sequencing project: providing services to taxonomists for standard genome sequencing and annotation.</title>
        <authorList>
            <consortium name="The Broad Institute Genomics Platform"/>
            <consortium name="The Broad Institute Genome Sequencing Center for Infectious Disease"/>
            <person name="Wu L."/>
            <person name="Ma J."/>
        </authorList>
    </citation>
    <scope>NUCLEOTIDE SEQUENCE [LARGE SCALE GENOMIC DNA]</scope>
    <source>
        <strain evidence="3">TBRC 7912</strain>
    </source>
</reference>
<keyword evidence="1" id="KW-0472">Membrane</keyword>